<dbReference type="PANTHER" id="PTHR32411:SF43">
    <property type="entry name" value="CYSTEINE-RICH REPEAT SECRETORY PROTEIN 38"/>
    <property type="match status" value="1"/>
</dbReference>
<organism evidence="9 10">
    <name type="scientific">Miscanthus lutarioriparius</name>
    <dbReference type="NCBI Taxonomy" id="422564"/>
    <lineage>
        <taxon>Eukaryota</taxon>
        <taxon>Viridiplantae</taxon>
        <taxon>Streptophyta</taxon>
        <taxon>Embryophyta</taxon>
        <taxon>Tracheophyta</taxon>
        <taxon>Spermatophyta</taxon>
        <taxon>Magnoliopsida</taxon>
        <taxon>Liliopsida</taxon>
        <taxon>Poales</taxon>
        <taxon>Poaceae</taxon>
        <taxon>PACMAD clade</taxon>
        <taxon>Panicoideae</taxon>
        <taxon>Andropogonodae</taxon>
        <taxon>Andropogoneae</taxon>
        <taxon>Saccharinae</taxon>
        <taxon>Miscanthus</taxon>
    </lineage>
</organism>
<dbReference type="FunFam" id="3.30.430.20:FF:000002">
    <property type="entry name" value="Cysteine-rich receptor-like protein kinase 10"/>
    <property type="match status" value="1"/>
</dbReference>
<sequence>MHGLLPILLLCSSLLATTANADPTAESCQSNTNYTRGSAFQANLDALLSSLPATAAAAPTGFAMNTTGTSPDQAVYGLAQCRADVIDTSRCRTCLDGTAQDVAAGKCAGQKKAVLVYDNCLLRLSDERFFGAVDMSRVVYLYKNQNATQPEQFTPRLGALMSNLAKKAALESPRMFAVDSAAVTPFVNIYGMAQCTRDLTADDCNRCLVNAVSSIPNCCSGMKGGQLIYASCSIRFEVEPFYNIQAAEAAMSPAPFPGGGFDNGSDHSGPGSDGESIHNATPPISYLP</sequence>
<keyword evidence="2" id="KW-0964">Secreted</keyword>
<comment type="subcellular location">
    <subcellularLocation>
        <location evidence="1">Secreted</location>
    </subcellularLocation>
</comment>
<feature type="region of interest" description="Disordered" evidence="6">
    <location>
        <begin position="255"/>
        <end position="288"/>
    </location>
</feature>
<evidence type="ECO:0000256" key="3">
    <source>
        <dbReference type="ARBA" id="ARBA00022729"/>
    </source>
</evidence>
<dbReference type="Proteomes" id="UP000604825">
    <property type="component" value="Unassembled WGS sequence"/>
</dbReference>
<dbReference type="CDD" id="cd23509">
    <property type="entry name" value="Gnk2-like"/>
    <property type="match status" value="2"/>
</dbReference>
<name>A0A811SLJ1_9POAL</name>
<reference evidence="9" key="1">
    <citation type="submission" date="2020-10" db="EMBL/GenBank/DDBJ databases">
        <authorList>
            <person name="Han B."/>
            <person name="Lu T."/>
            <person name="Zhao Q."/>
            <person name="Huang X."/>
            <person name="Zhao Y."/>
        </authorList>
    </citation>
    <scope>NUCLEOTIDE SEQUENCE</scope>
</reference>
<dbReference type="Pfam" id="PF01657">
    <property type="entry name" value="Stress-antifung"/>
    <property type="match status" value="2"/>
</dbReference>
<dbReference type="PANTHER" id="PTHR32411">
    <property type="entry name" value="CYSTEINE-RICH REPEAT SECRETORY PROTEIN 38-RELATED"/>
    <property type="match status" value="1"/>
</dbReference>
<dbReference type="GO" id="GO:0005576">
    <property type="term" value="C:extracellular region"/>
    <property type="evidence" value="ECO:0007669"/>
    <property type="project" value="UniProtKB-SubCell"/>
</dbReference>
<protein>
    <recommendedName>
        <fullName evidence="8">Gnk2-homologous domain-containing protein</fullName>
    </recommendedName>
</protein>
<evidence type="ECO:0000313" key="9">
    <source>
        <dbReference type="EMBL" id="CAD6341836.1"/>
    </source>
</evidence>
<comment type="caution">
    <text evidence="9">The sequence shown here is derived from an EMBL/GenBank/DDBJ whole genome shotgun (WGS) entry which is preliminary data.</text>
</comment>
<dbReference type="AlphaFoldDB" id="A0A811SLJ1"/>
<dbReference type="InterPro" id="IPR038408">
    <property type="entry name" value="GNK2_sf"/>
</dbReference>
<dbReference type="PROSITE" id="PS51473">
    <property type="entry name" value="GNK2"/>
    <property type="match status" value="2"/>
</dbReference>
<dbReference type="InterPro" id="IPR050581">
    <property type="entry name" value="CRR_secretory_protein"/>
</dbReference>
<dbReference type="OrthoDB" id="629478at2759"/>
<feature type="chain" id="PRO_5032605983" description="Gnk2-homologous domain-containing protein" evidence="7">
    <location>
        <begin position="22"/>
        <end position="288"/>
    </location>
</feature>
<feature type="domain" description="Gnk2-homologous" evidence="8">
    <location>
        <begin position="135"/>
        <end position="241"/>
    </location>
</feature>
<comment type="similarity">
    <text evidence="5">Belongs to the cysteine-rich repeat secretory protein family.</text>
</comment>
<evidence type="ECO:0000256" key="2">
    <source>
        <dbReference type="ARBA" id="ARBA00022525"/>
    </source>
</evidence>
<evidence type="ECO:0000313" key="10">
    <source>
        <dbReference type="Proteomes" id="UP000604825"/>
    </source>
</evidence>
<dbReference type="EMBL" id="CAJGYO010000322">
    <property type="protein sequence ID" value="CAD6341836.1"/>
    <property type="molecule type" value="Genomic_DNA"/>
</dbReference>
<feature type="signal peptide" evidence="7">
    <location>
        <begin position="1"/>
        <end position="21"/>
    </location>
</feature>
<evidence type="ECO:0000256" key="1">
    <source>
        <dbReference type="ARBA" id="ARBA00004613"/>
    </source>
</evidence>
<dbReference type="InterPro" id="IPR002902">
    <property type="entry name" value="GNK2"/>
</dbReference>
<gene>
    <name evidence="9" type="ORF">NCGR_LOCUS65934</name>
</gene>
<evidence type="ECO:0000256" key="4">
    <source>
        <dbReference type="ARBA" id="ARBA00022737"/>
    </source>
</evidence>
<evidence type="ECO:0000256" key="7">
    <source>
        <dbReference type="SAM" id="SignalP"/>
    </source>
</evidence>
<accession>A0A811SLJ1</accession>
<keyword evidence="4" id="KW-0677">Repeat</keyword>
<evidence type="ECO:0000256" key="6">
    <source>
        <dbReference type="SAM" id="MobiDB-lite"/>
    </source>
</evidence>
<evidence type="ECO:0000256" key="5">
    <source>
        <dbReference type="ARBA" id="ARBA00038515"/>
    </source>
</evidence>
<evidence type="ECO:0000259" key="8">
    <source>
        <dbReference type="PROSITE" id="PS51473"/>
    </source>
</evidence>
<dbReference type="Gene3D" id="3.30.430.20">
    <property type="entry name" value="Gnk2 domain, C-X8-C-X2-C motif"/>
    <property type="match status" value="2"/>
</dbReference>
<proteinExistence type="inferred from homology"/>
<keyword evidence="3 7" id="KW-0732">Signal</keyword>
<feature type="domain" description="Gnk2-homologous" evidence="8">
    <location>
        <begin position="22"/>
        <end position="129"/>
    </location>
</feature>
<keyword evidence="10" id="KW-1185">Reference proteome</keyword>